<evidence type="ECO:0000259" key="8">
    <source>
        <dbReference type="SMART" id="SM00925"/>
    </source>
</evidence>
<dbReference type="InterPro" id="IPR026044">
    <property type="entry name" value="MltA"/>
</dbReference>
<feature type="region of interest" description="Disordered" evidence="6">
    <location>
        <begin position="47"/>
        <end position="87"/>
    </location>
</feature>
<feature type="chain" id="PRO_5015118902" description="peptidoglycan lytic exotransglycosylase" evidence="7">
    <location>
        <begin position="23"/>
        <end position="461"/>
    </location>
</feature>
<keyword evidence="4" id="KW-0961">Cell wall biogenesis/degradation</keyword>
<evidence type="ECO:0000256" key="6">
    <source>
        <dbReference type="SAM" id="MobiDB-lite"/>
    </source>
</evidence>
<sequence length="461" mass="49267">MVRLSLLLTTSCLMLVSLTACASVTEHAQPPVIASAPAPTPIPVPAPTPAPSVVPSTTQVPPPPAVVAQPAPLRPASSGAPSSSAAPPPPLDIVPLQFAQVGFDALPEWASTDVSAARRAFVKSCAIFRVRPKDQPLSQVATYAGRIRDWDTVCALATDAGLDDRLFWEANFQPWKVATEAGDIGRLTGYYEPVMMASKVKTPVFSEPIQARPADLFEIDLGQFDPTLRNRSIVARMDRGRVVPYWSRAQINEATAPVLAWGEPAEVLSLQVQGSGRLQFEDGSQVRASFAGHNGHRFGSNAQELIRRGALPVNGASMDAIKAWFKTANPQEAREVLNANPRTVFFKLEPIIDPQVGPRGGQQVALEPNGSLAVDTSYHPYGMPIFLAADAPRVAVSGDVTVRRLVVAQDTGGAIRGPIRGDLYWGTGPEAGLRAGRINHDVRFWVLLPKTLGPVTSTGGR</sequence>
<organism evidence="9 10">
    <name type="scientific">Candidatus Phycosocius bacilliformis</name>
    <dbReference type="NCBI Taxonomy" id="1445552"/>
    <lineage>
        <taxon>Bacteria</taxon>
        <taxon>Pseudomonadati</taxon>
        <taxon>Pseudomonadota</taxon>
        <taxon>Alphaproteobacteria</taxon>
        <taxon>Caulobacterales</taxon>
        <taxon>Caulobacterales incertae sedis</taxon>
        <taxon>Candidatus Phycosocius</taxon>
    </lineage>
</organism>
<name>A0A2P2E7F7_9PROT</name>
<dbReference type="PANTHER" id="PTHR30124">
    <property type="entry name" value="MEMBRANE-BOUND LYTIC MUREIN TRANSGLYCOSYLASE A"/>
    <property type="match status" value="1"/>
</dbReference>
<dbReference type="InterPro" id="IPR036908">
    <property type="entry name" value="RlpA-like_sf"/>
</dbReference>
<dbReference type="CDD" id="cd14668">
    <property type="entry name" value="mlta_B"/>
    <property type="match status" value="1"/>
</dbReference>
<dbReference type="GO" id="GO:0009253">
    <property type="term" value="P:peptidoglycan catabolic process"/>
    <property type="evidence" value="ECO:0007669"/>
    <property type="project" value="TreeGrafter"/>
</dbReference>
<dbReference type="CDD" id="cd14485">
    <property type="entry name" value="mltA_like_LT_A"/>
    <property type="match status" value="1"/>
</dbReference>
<dbReference type="GO" id="GO:0008933">
    <property type="term" value="F:peptidoglycan lytic transglycosylase activity"/>
    <property type="evidence" value="ECO:0007669"/>
    <property type="project" value="TreeGrafter"/>
</dbReference>
<dbReference type="AlphaFoldDB" id="A0A2P2E7F7"/>
<dbReference type="SMART" id="SM00925">
    <property type="entry name" value="MltA"/>
    <property type="match status" value="1"/>
</dbReference>
<dbReference type="RefSeq" id="WP_108983825.1">
    <property type="nucleotide sequence ID" value="NZ_BFBR01000001.1"/>
</dbReference>
<keyword evidence="3" id="KW-0456">Lyase</keyword>
<evidence type="ECO:0000256" key="7">
    <source>
        <dbReference type="SAM" id="SignalP"/>
    </source>
</evidence>
<accession>A0A2P2E7F7</accession>
<dbReference type="Gene3D" id="2.40.40.10">
    <property type="entry name" value="RlpA-like domain"/>
    <property type="match status" value="1"/>
</dbReference>
<reference evidence="9 10" key="1">
    <citation type="journal article" date="2018" name="Genome Announc.">
        <title>Draft Genome Sequence of "Candidatus Phycosocius bacilliformis," an Alphaproteobacterial Ectosymbiont of the Hydrocarbon-Producing Green Alga Botryococcus braunii.</title>
        <authorList>
            <person name="Tanabe Y."/>
            <person name="Yamaguchi H."/>
            <person name="Watanabe M.M."/>
        </authorList>
    </citation>
    <scope>NUCLEOTIDE SEQUENCE [LARGE SCALE GENOMIC DNA]</scope>
    <source>
        <strain evidence="9 10">BOTRYCO-2</strain>
    </source>
</reference>
<dbReference type="EMBL" id="BFBR01000001">
    <property type="protein sequence ID" value="GBF56995.1"/>
    <property type="molecule type" value="Genomic_DNA"/>
</dbReference>
<comment type="catalytic activity">
    <reaction evidence="1">
        <text>Exolytic cleavage of the (1-&gt;4)-beta-glycosidic linkage between N-acetylmuramic acid (MurNAc) and N-acetylglucosamine (GlcNAc) residues in peptidoglycan, from either the reducing or the non-reducing ends of the peptidoglycan chains, with concomitant formation of a 1,6-anhydrobond in the MurNAc residue.</text>
        <dbReference type="EC" id="4.2.2.n1"/>
    </reaction>
</comment>
<feature type="compositionally biased region" description="Low complexity" evidence="6">
    <location>
        <begin position="66"/>
        <end position="85"/>
    </location>
</feature>
<dbReference type="GO" id="GO:0009254">
    <property type="term" value="P:peptidoglycan turnover"/>
    <property type="evidence" value="ECO:0007669"/>
    <property type="project" value="InterPro"/>
</dbReference>
<evidence type="ECO:0000256" key="5">
    <source>
        <dbReference type="ARBA" id="ARBA00030918"/>
    </source>
</evidence>
<dbReference type="Pfam" id="PF03562">
    <property type="entry name" value="MltA"/>
    <property type="match status" value="1"/>
</dbReference>
<protein>
    <recommendedName>
        <fullName evidence="2">peptidoglycan lytic exotransglycosylase</fullName>
        <ecNumber evidence="2">4.2.2.n1</ecNumber>
    </recommendedName>
    <alternativeName>
        <fullName evidence="5">Murein hydrolase A</fullName>
    </alternativeName>
</protein>
<dbReference type="PANTHER" id="PTHR30124:SF0">
    <property type="entry name" value="MEMBRANE-BOUND LYTIC MUREIN TRANSGLYCOSYLASE A"/>
    <property type="match status" value="1"/>
</dbReference>
<dbReference type="InterPro" id="IPR010611">
    <property type="entry name" value="3D_dom"/>
</dbReference>
<keyword evidence="7" id="KW-0732">Signal</keyword>
<feature type="signal peptide" evidence="7">
    <location>
        <begin position="1"/>
        <end position="22"/>
    </location>
</feature>
<evidence type="ECO:0000313" key="10">
    <source>
        <dbReference type="Proteomes" id="UP000245086"/>
    </source>
</evidence>
<dbReference type="Pfam" id="PF06725">
    <property type="entry name" value="3D"/>
    <property type="match status" value="1"/>
</dbReference>
<evidence type="ECO:0000256" key="3">
    <source>
        <dbReference type="ARBA" id="ARBA00023239"/>
    </source>
</evidence>
<dbReference type="PROSITE" id="PS51257">
    <property type="entry name" value="PROKAR_LIPOPROTEIN"/>
    <property type="match status" value="1"/>
</dbReference>
<proteinExistence type="predicted"/>
<dbReference type="Proteomes" id="UP000245086">
    <property type="component" value="Unassembled WGS sequence"/>
</dbReference>
<dbReference type="PIRSF" id="PIRSF019422">
    <property type="entry name" value="MltA"/>
    <property type="match status" value="1"/>
</dbReference>
<dbReference type="InterPro" id="IPR005300">
    <property type="entry name" value="MltA_B"/>
</dbReference>
<evidence type="ECO:0000313" key="9">
    <source>
        <dbReference type="EMBL" id="GBF56995.1"/>
    </source>
</evidence>
<dbReference type="GO" id="GO:0019867">
    <property type="term" value="C:outer membrane"/>
    <property type="evidence" value="ECO:0007669"/>
    <property type="project" value="InterPro"/>
</dbReference>
<dbReference type="SUPFAM" id="SSF50685">
    <property type="entry name" value="Barwin-like endoglucanases"/>
    <property type="match status" value="1"/>
</dbReference>
<keyword evidence="10" id="KW-1185">Reference proteome</keyword>
<gene>
    <name evidence="9" type="primary">mltA</name>
    <name evidence="9" type="ORF">PbB2_00652</name>
</gene>
<evidence type="ECO:0000256" key="2">
    <source>
        <dbReference type="ARBA" id="ARBA00012587"/>
    </source>
</evidence>
<dbReference type="Gene3D" id="2.40.240.50">
    <property type="entry name" value="Barwin-like endoglucanases"/>
    <property type="match status" value="1"/>
</dbReference>
<dbReference type="GO" id="GO:0004553">
    <property type="term" value="F:hydrolase activity, hydrolyzing O-glycosyl compounds"/>
    <property type="evidence" value="ECO:0007669"/>
    <property type="project" value="InterPro"/>
</dbReference>
<evidence type="ECO:0000256" key="4">
    <source>
        <dbReference type="ARBA" id="ARBA00023316"/>
    </source>
</evidence>
<comment type="caution">
    <text evidence="9">The sequence shown here is derived from an EMBL/GenBank/DDBJ whole genome shotgun (WGS) entry which is preliminary data.</text>
</comment>
<evidence type="ECO:0000256" key="1">
    <source>
        <dbReference type="ARBA" id="ARBA00001420"/>
    </source>
</evidence>
<dbReference type="OrthoDB" id="9783686at2"/>
<feature type="domain" description="Lytic transglycosylase MltA" evidence="8">
    <location>
        <begin position="194"/>
        <end position="347"/>
    </location>
</feature>
<dbReference type="GO" id="GO:0071555">
    <property type="term" value="P:cell wall organization"/>
    <property type="evidence" value="ECO:0007669"/>
    <property type="project" value="UniProtKB-KW"/>
</dbReference>
<dbReference type="EC" id="4.2.2.n1" evidence="2"/>